<proteinExistence type="predicted"/>
<feature type="chain" id="PRO_5038103535" description="DUF2059 domain-containing protein" evidence="2">
    <location>
        <begin position="33"/>
        <end position="237"/>
    </location>
</feature>
<keyword evidence="5" id="KW-1185">Reference proteome</keyword>
<dbReference type="OrthoDB" id="7409988at2"/>
<dbReference type="EMBL" id="BMIO01000003">
    <property type="protein sequence ID" value="GGD39781.1"/>
    <property type="molecule type" value="Genomic_DNA"/>
</dbReference>
<dbReference type="InterPro" id="IPR018637">
    <property type="entry name" value="DUF2059"/>
</dbReference>
<organism evidence="4 5">
    <name type="scientific">Croceicoccus pelagius</name>
    <dbReference type="NCBI Taxonomy" id="1703341"/>
    <lineage>
        <taxon>Bacteria</taxon>
        <taxon>Pseudomonadati</taxon>
        <taxon>Pseudomonadota</taxon>
        <taxon>Alphaproteobacteria</taxon>
        <taxon>Sphingomonadales</taxon>
        <taxon>Erythrobacteraceae</taxon>
        <taxon>Croceicoccus</taxon>
    </lineage>
</organism>
<gene>
    <name evidence="4" type="ORF">GCM10010989_12430</name>
</gene>
<protein>
    <recommendedName>
        <fullName evidence="3">DUF2059 domain-containing protein</fullName>
    </recommendedName>
</protein>
<dbReference type="AlphaFoldDB" id="A0A916YCA5"/>
<sequence length="237" mass="26356">MQGSIRESYLMKTVFSAVSALALVANATPAAAQDAPASRVEAAQATVDYLFPEGTYEKMMRGTMEQMTGQMMESMMDIPMRRLVAQMDLPEDKVADLGEATMREMMEVLDPHFIERMQLTNSVMMDGMVDVMTTMEPAMREGLAEAYADKFTAAELNEMTAFFATPTGTKYAENAMMIFMDPKMMAKMQESMPKIMEAMPGLIGKAKEATAHLPPPRKPEDLTEEERERIETLATGD</sequence>
<keyword evidence="2" id="KW-0732">Signal</keyword>
<feature type="signal peptide" evidence="2">
    <location>
        <begin position="1"/>
        <end position="32"/>
    </location>
</feature>
<evidence type="ECO:0000256" key="2">
    <source>
        <dbReference type="SAM" id="SignalP"/>
    </source>
</evidence>
<accession>A0A916YCA5</accession>
<feature type="compositionally biased region" description="Basic and acidic residues" evidence="1">
    <location>
        <begin position="217"/>
        <end position="231"/>
    </location>
</feature>
<dbReference type="Pfam" id="PF09832">
    <property type="entry name" value="DUF2059"/>
    <property type="match status" value="1"/>
</dbReference>
<evidence type="ECO:0000259" key="3">
    <source>
        <dbReference type="Pfam" id="PF09832"/>
    </source>
</evidence>
<reference evidence="4 5" key="1">
    <citation type="journal article" date="2014" name="Int. J. Syst. Evol. Microbiol.">
        <title>Complete genome sequence of Corynebacterium casei LMG S-19264T (=DSM 44701T), isolated from a smear-ripened cheese.</title>
        <authorList>
            <consortium name="US DOE Joint Genome Institute (JGI-PGF)"/>
            <person name="Walter F."/>
            <person name="Albersmeier A."/>
            <person name="Kalinowski J."/>
            <person name="Ruckert C."/>
        </authorList>
    </citation>
    <scope>NUCLEOTIDE SEQUENCE [LARGE SCALE GENOMIC DNA]</scope>
    <source>
        <strain evidence="4 5">CGMCC 1.15358</strain>
    </source>
</reference>
<evidence type="ECO:0000313" key="4">
    <source>
        <dbReference type="EMBL" id="GGD39781.1"/>
    </source>
</evidence>
<name>A0A916YCA5_9SPHN</name>
<evidence type="ECO:0000256" key="1">
    <source>
        <dbReference type="SAM" id="MobiDB-lite"/>
    </source>
</evidence>
<feature type="region of interest" description="Disordered" evidence="1">
    <location>
        <begin position="205"/>
        <end position="237"/>
    </location>
</feature>
<comment type="caution">
    <text evidence="4">The sequence shown here is derived from an EMBL/GenBank/DDBJ whole genome shotgun (WGS) entry which is preliminary data.</text>
</comment>
<evidence type="ECO:0000313" key="5">
    <source>
        <dbReference type="Proteomes" id="UP000598997"/>
    </source>
</evidence>
<dbReference type="Proteomes" id="UP000598997">
    <property type="component" value="Unassembled WGS sequence"/>
</dbReference>
<feature type="domain" description="DUF2059" evidence="3">
    <location>
        <begin position="138"/>
        <end position="196"/>
    </location>
</feature>